<dbReference type="GO" id="GO:0004175">
    <property type="term" value="F:endopeptidase activity"/>
    <property type="evidence" value="ECO:0007669"/>
    <property type="project" value="UniProtKB-ARBA"/>
</dbReference>
<accession>A0A843AH60</accession>
<feature type="transmembrane region" description="Helical" evidence="1">
    <location>
        <begin position="33"/>
        <end position="53"/>
    </location>
</feature>
<dbReference type="EMBL" id="JADIIN010000024">
    <property type="protein sequence ID" value="MBF4468466.1"/>
    <property type="molecule type" value="Genomic_DNA"/>
</dbReference>
<feature type="transmembrane region" description="Helical" evidence="1">
    <location>
        <begin position="192"/>
        <end position="211"/>
    </location>
</feature>
<gene>
    <name evidence="3" type="ORF">ISP01_03575</name>
</gene>
<feature type="transmembrane region" description="Helical" evidence="1">
    <location>
        <begin position="131"/>
        <end position="156"/>
    </location>
</feature>
<feature type="transmembrane region" description="Helical" evidence="1">
    <location>
        <begin position="90"/>
        <end position="111"/>
    </location>
</feature>
<evidence type="ECO:0000313" key="3">
    <source>
        <dbReference type="EMBL" id="MBF4468466.1"/>
    </source>
</evidence>
<dbReference type="GO" id="GO:0008237">
    <property type="term" value="F:metallopeptidase activity"/>
    <property type="evidence" value="ECO:0007669"/>
    <property type="project" value="UniProtKB-KW"/>
</dbReference>
<organism evidence="3 4">
    <name type="scientific">Methanobrevibacter arboriphilus</name>
    <dbReference type="NCBI Taxonomy" id="39441"/>
    <lineage>
        <taxon>Archaea</taxon>
        <taxon>Methanobacteriati</taxon>
        <taxon>Methanobacteriota</taxon>
        <taxon>Methanomada group</taxon>
        <taxon>Methanobacteria</taxon>
        <taxon>Methanobacteriales</taxon>
        <taxon>Methanobacteriaceae</taxon>
        <taxon>Methanobrevibacter</taxon>
    </lineage>
</organism>
<dbReference type="GO" id="GO:0080120">
    <property type="term" value="P:CAAX-box protein maturation"/>
    <property type="evidence" value="ECO:0007669"/>
    <property type="project" value="UniProtKB-ARBA"/>
</dbReference>
<feature type="transmembrane region" description="Helical" evidence="1">
    <location>
        <begin position="218"/>
        <end position="238"/>
    </location>
</feature>
<dbReference type="Proteomes" id="UP000658733">
    <property type="component" value="Unassembled WGS sequence"/>
</dbReference>
<dbReference type="GO" id="GO:0006508">
    <property type="term" value="P:proteolysis"/>
    <property type="evidence" value="ECO:0007669"/>
    <property type="project" value="UniProtKB-KW"/>
</dbReference>
<name>A0A843AH60_METAZ</name>
<protein>
    <submittedName>
        <fullName evidence="3">CPBP family intramembrane metalloprotease</fullName>
    </submittedName>
</protein>
<evidence type="ECO:0000313" key="4">
    <source>
        <dbReference type="Proteomes" id="UP000658733"/>
    </source>
</evidence>
<feature type="domain" description="CAAX prenyl protease 2/Lysostaphin resistance protein A-like" evidence="2">
    <location>
        <begin position="131"/>
        <end position="228"/>
    </location>
</feature>
<comment type="caution">
    <text evidence="3">The sequence shown here is derived from an EMBL/GenBank/DDBJ whole genome shotgun (WGS) entry which is preliminary data.</text>
</comment>
<feature type="transmembrane region" description="Helical" evidence="1">
    <location>
        <begin position="59"/>
        <end position="78"/>
    </location>
</feature>
<evidence type="ECO:0000259" key="2">
    <source>
        <dbReference type="Pfam" id="PF02517"/>
    </source>
</evidence>
<dbReference type="AlphaFoldDB" id="A0A843AH60"/>
<dbReference type="InterPro" id="IPR003675">
    <property type="entry name" value="Rce1/LyrA-like_dom"/>
</dbReference>
<dbReference type="RefSeq" id="WP_042703232.1">
    <property type="nucleotide sequence ID" value="NZ_JADIIN010000024.1"/>
</dbReference>
<evidence type="ECO:0000256" key="1">
    <source>
        <dbReference type="SAM" id="Phobius"/>
    </source>
</evidence>
<keyword evidence="1" id="KW-0812">Transmembrane</keyword>
<proteinExistence type="predicted"/>
<sequence length="239" mass="28037">MKDLSEKDFFKFERKKLDFPFYNDNPNLSIPRWILLAISVIIPFILIFTPHSIGGRFENLLYFILPFLFFGIVANWKYDLICKKFQKNDFKLIPILIILEFIFSIAVGFIMMHIFNMHIQSNPALTELNSLFFWVLFPFQIFGEELLKIIPFLIFLTIFYKVTENRKISIVISTIIVLIIFGLIHLPAYDNLISVLLIQGLGSIFTMFAYLKTKNIFVSFLTHLIYDTITFLPALLILL</sequence>
<reference evidence="3" key="1">
    <citation type="submission" date="2020-10" db="EMBL/GenBank/DDBJ databases">
        <title>Dehalococcoides mccartyi of a TCE/Cr reducing biochatode.</title>
        <authorList>
            <person name="Matturro B."/>
        </authorList>
    </citation>
    <scope>NUCLEOTIDE SEQUENCE</scope>
    <source>
        <strain evidence="3">Bin4</strain>
    </source>
</reference>
<feature type="transmembrane region" description="Helical" evidence="1">
    <location>
        <begin position="168"/>
        <end position="186"/>
    </location>
</feature>
<dbReference type="Pfam" id="PF02517">
    <property type="entry name" value="Rce1-like"/>
    <property type="match status" value="1"/>
</dbReference>
<keyword evidence="3" id="KW-0482">Metalloprotease</keyword>
<keyword evidence="3" id="KW-0645">Protease</keyword>
<keyword evidence="1" id="KW-1133">Transmembrane helix</keyword>
<keyword evidence="3" id="KW-0378">Hydrolase</keyword>
<keyword evidence="1" id="KW-0472">Membrane</keyword>